<evidence type="ECO:0000313" key="12">
    <source>
        <dbReference type="Proteomes" id="UP000231501"/>
    </source>
</evidence>
<comment type="caution">
    <text evidence="11">The sequence shown here is derived from an EMBL/GenBank/DDBJ whole genome shotgun (WGS) entry which is preliminary data.</text>
</comment>
<evidence type="ECO:0000256" key="4">
    <source>
        <dbReference type="ARBA" id="ARBA00023001"/>
    </source>
</evidence>
<organism evidence="11 12">
    <name type="scientific">Roseateles chitinivorans</name>
    <dbReference type="NCBI Taxonomy" id="2917965"/>
    <lineage>
        <taxon>Bacteria</taxon>
        <taxon>Pseudomonadati</taxon>
        <taxon>Pseudomonadota</taxon>
        <taxon>Betaproteobacteria</taxon>
        <taxon>Burkholderiales</taxon>
        <taxon>Sphaerotilaceae</taxon>
        <taxon>Roseateles</taxon>
    </lineage>
</organism>
<keyword evidence="6 8" id="KW-0326">Glycosidase</keyword>
<keyword evidence="3 8" id="KW-0378">Hydrolase</keyword>
<keyword evidence="12" id="KW-1185">Reference proteome</keyword>
<keyword evidence="7" id="KW-0624">Polysaccharide degradation</keyword>
<feature type="transmembrane region" description="Helical" evidence="9">
    <location>
        <begin position="12"/>
        <end position="31"/>
    </location>
</feature>
<evidence type="ECO:0000256" key="7">
    <source>
        <dbReference type="ARBA" id="ARBA00023326"/>
    </source>
</evidence>
<comment type="similarity">
    <text evidence="8">Belongs to the glycosyl hydrolase 5 (cellulase A) family.</text>
</comment>
<gene>
    <name evidence="11" type="ORF">CS062_14895</name>
</gene>
<dbReference type="InterPro" id="IPR017853">
    <property type="entry name" value="GH"/>
</dbReference>
<evidence type="ECO:0000313" key="11">
    <source>
        <dbReference type="EMBL" id="PIM52436.1"/>
    </source>
</evidence>
<evidence type="ECO:0000256" key="2">
    <source>
        <dbReference type="ARBA" id="ARBA00012601"/>
    </source>
</evidence>
<dbReference type="Proteomes" id="UP000231501">
    <property type="component" value="Unassembled WGS sequence"/>
</dbReference>
<sequence>MHPVSPRFVQRAGLVAVAMVVGTVAPVYAALSLNVAQDVWSSGFWNGQFKLESNAAFAVAGTSWNSPVEAAPVAAPASATDLSVPATGQFKPPFSVATDGRILDSQGTAVSIRGVNWFGFETPDLVAHGLWQRNYKDMIGQMKDLGFNAVRLPFCPATLHSTGRPSGALNTSVNPDLANKTPLQVLDRIVAEFATRGFYVLLDHHRPDCNAISTTPQIPGYTLDQWVADLQFVADRYRNVPNVFAIDLKNEPHSSGGSGAFWGTGDIDSDWKLAAERAGSAVLATNARLLVFVEGVSDNNGRCEHADAHWWGGNIEPAACHPIDETRISRHRLVLSPHLYGPSVSGQPYFRDGTGFPDNMPAIWQNQLGRFMGRNAVVLGEFGGRFTDQDRQWQVKFVDWLKCKGVRNFFYWSWNPNSGDTGGILQDDWQSVSLDKYNNLKRLWDGSAVDASVCR</sequence>
<dbReference type="SUPFAM" id="SSF51445">
    <property type="entry name" value="(Trans)glycosidases"/>
    <property type="match status" value="1"/>
</dbReference>
<dbReference type="Gene3D" id="3.20.20.80">
    <property type="entry name" value="Glycosidases"/>
    <property type="match status" value="1"/>
</dbReference>
<dbReference type="AlphaFoldDB" id="A0A2G9C7P6"/>
<protein>
    <recommendedName>
        <fullName evidence="2">cellulase</fullName>
        <ecNumber evidence="2">3.2.1.4</ecNumber>
    </recommendedName>
</protein>
<dbReference type="EMBL" id="PEOG01000038">
    <property type="protein sequence ID" value="PIM52436.1"/>
    <property type="molecule type" value="Genomic_DNA"/>
</dbReference>
<feature type="domain" description="Glycoside hydrolase family 5" evidence="10">
    <location>
        <begin position="109"/>
        <end position="418"/>
    </location>
</feature>
<dbReference type="GO" id="GO:0030245">
    <property type="term" value="P:cellulose catabolic process"/>
    <property type="evidence" value="ECO:0007669"/>
    <property type="project" value="UniProtKB-KW"/>
</dbReference>
<keyword evidence="5" id="KW-0119">Carbohydrate metabolism</keyword>
<name>A0A2G9C7P6_9BURK</name>
<keyword evidence="9" id="KW-0472">Membrane</keyword>
<keyword evidence="4" id="KW-0136">Cellulose degradation</keyword>
<reference evidence="11 12" key="1">
    <citation type="submission" date="2017-11" db="EMBL/GenBank/DDBJ databases">
        <title>Draft genome sequence of Mitsuaria sp. HWN-4.</title>
        <authorList>
            <person name="Gundlapally S.R."/>
        </authorList>
    </citation>
    <scope>NUCLEOTIDE SEQUENCE [LARGE SCALE GENOMIC DNA]</scope>
    <source>
        <strain evidence="11 12">HWN-4</strain>
    </source>
</reference>
<dbReference type="InterPro" id="IPR001547">
    <property type="entry name" value="Glyco_hydro_5"/>
</dbReference>
<keyword evidence="9" id="KW-1133">Transmembrane helix</keyword>
<evidence type="ECO:0000256" key="8">
    <source>
        <dbReference type="RuleBase" id="RU361153"/>
    </source>
</evidence>
<evidence type="ECO:0000256" key="5">
    <source>
        <dbReference type="ARBA" id="ARBA00023277"/>
    </source>
</evidence>
<evidence type="ECO:0000256" key="1">
    <source>
        <dbReference type="ARBA" id="ARBA00000966"/>
    </source>
</evidence>
<proteinExistence type="inferred from homology"/>
<dbReference type="Pfam" id="PF00150">
    <property type="entry name" value="Cellulase"/>
    <property type="match status" value="1"/>
</dbReference>
<evidence type="ECO:0000256" key="3">
    <source>
        <dbReference type="ARBA" id="ARBA00022801"/>
    </source>
</evidence>
<comment type="catalytic activity">
    <reaction evidence="1">
        <text>Endohydrolysis of (1-&gt;4)-beta-D-glucosidic linkages in cellulose, lichenin and cereal beta-D-glucans.</text>
        <dbReference type="EC" id="3.2.1.4"/>
    </reaction>
</comment>
<accession>A0A2G9C7P6</accession>
<evidence type="ECO:0000259" key="10">
    <source>
        <dbReference type="Pfam" id="PF00150"/>
    </source>
</evidence>
<evidence type="ECO:0000256" key="9">
    <source>
        <dbReference type="SAM" id="Phobius"/>
    </source>
</evidence>
<dbReference type="GO" id="GO:0008810">
    <property type="term" value="F:cellulase activity"/>
    <property type="evidence" value="ECO:0007669"/>
    <property type="project" value="UniProtKB-EC"/>
</dbReference>
<dbReference type="PANTHER" id="PTHR35923:SF2">
    <property type="entry name" value="ENDOGLUCANASE"/>
    <property type="match status" value="1"/>
</dbReference>
<dbReference type="PANTHER" id="PTHR35923">
    <property type="entry name" value="MAJOR EXTRACELLULAR ENDOGLUCANASE"/>
    <property type="match status" value="1"/>
</dbReference>
<keyword evidence="9" id="KW-0812">Transmembrane</keyword>
<evidence type="ECO:0000256" key="6">
    <source>
        <dbReference type="ARBA" id="ARBA00023295"/>
    </source>
</evidence>
<dbReference type="EC" id="3.2.1.4" evidence="2"/>